<dbReference type="PANTHER" id="PTHR10819:SF3">
    <property type="entry name" value="PHOSPHOTRIESTERASE-RELATED PROTEIN"/>
    <property type="match status" value="1"/>
</dbReference>
<proteinExistence type="inferred from homology"/>
<keyword evidence="1" id="KW-0479">Metal-binding</keyword>
<dbReference type="EMBL" id="BLAE01000071">
    <property type="protein sequence ID" value="GES15196.1"/>
    <property type="molecule type" value="Genomic_DNA"/>
</dbReference>
<comment type="similarity">
    <text evidence="3">Belongs to the metallo-dependent hydrolases superfamily. Phosphotriesterase family.</text>
</comment>
<name>A0A5M3X3I9_9ACTN</name>
<reference evidence="4 5" key="1">
    <citation type="submission" date="2019-10" db="EMBL/GenBank/DDBJ databases">
        <title>Whole genome shotgun sequence of Acrocarpospora macrocephala NBRC 16266.</title>
        <authorList>
            <person name="Ichikawa N."/>
            <person name="Kimura A."/>
            <person name="Kitahashi Y."/>
            <person name="Komaki H."/>
            <person name="Oguchi A."/>
        </authorList>
    </citation>
    <scope>NUCLEOTIDE SEQUENCE [LARGE SCALE GENOMIC DNA]</scope>
    <source>
        <strain evidence="4 5">NBRC 16266</strain>
    </source>
</reference>
<evidence type="ECO:0000256" key="2">
    <source>
        <dbReference type="ARBA" id="ARBA00022801"/>
    </source>
</evidence>
<evidence type="ECO:0000256" key="1">
    <source>
        <dbReference type="ARBA" id="ARBA00022723"/>
    </source>
</evidence>
<accession>A0A5M3X3I9</accession>
<keyword evidence="2" id="KW-0378">Hydrolase</keyword>
<evidence type="ECO:0000313" key="4">
    <source>
        <dbReference type="EMBL" id="GES15196.1"/>
    </source>
</evidence>
<dbReference type="PANTHER" id="PTHR10819">
    <property type="entry name" value="PHOSPHOTRIESTERASE-RELATED"/>
    <property type="match status" value="1"/>
</dbReference>
<evidence type="ECO:0008006" key="6">
    <source>
        <dbReference type="Google" id="ProtNLM"/>
    </source>
</evidence>
<dbReference type="InterPro" id="IPR032466">
    <property type="entry name" value="Metal_Hydrolase"/>
</dbReference>
<dbReference type="InterPro" id="IPR001559">
    <property type="entry name" value="Phosphotriesterase"/>
</dbReference>
<protein>
    <recommendedName>
        <fullName evidence="6">Aryldialkylphosphatase</fullName>
    </recommendedName>
</protein>
<dbReference type="PROSITE" id="PS51347">
    <property type="entry name" value="PHOSPHOTRIESTERASE_2"/>
    <property type="match status" value="1"/>
</dbReference>
<dbReference type="GO" id="GO:0008270">
    <property type="term" value="F:zinc ion binding"/>
    <property type="evidence" value="ECO:0007669"/>
    <property type="project" value="InterPro"/>
</dbReference>
<organism evidence="4 5">
    <name type="scientific">Acrocarpospora macrocephala</name>
    <dbReference type="NCBI Taxonomy" id="150177"/>
    <lineage>
        <taxon>Bacteria</taxon>
        <taxon>Bacillati</taxon>
        <taxon>Actinomycetota</taxon>
        <taxon>Actinomycetes</taxon>
        <taxon>Streptosporangiales</taxon>
        <taxon>Streptosporangiaceae</taxon>
        <taxon>Acrocarpospora</taxon>
    </lineage>
</organism>
<dbReference type="Proteomes" id="UP000331127">
    <property type="component" value="Unassembled WGS sequence"/>
</dbReference>
<dbReference type="GO" id="GO:0016787">
    <property type="term" value="F:hydrolase activity"/>
    <property type="evidence" value="ECO:0007669"/>
    <property type="project" value="UniProtKB-KW"/>
</dbReference>
<dbReference type="OrthoDB" id="9795018at2"/>
<comment type="caution">
    <text evidence="4">The sequence shown here is derived from an EMBL/GenBank/DDBJ whole genome shotgun (WGS) entry which is preliminary data.</text>
</comment>
<sequence length="293" mass="30891">MSFNDVRIQTVTGTLPASVFDGPILPHEHLRTDTRWGIGVDSDPRRWLDEEAYVTGELKRLGRDHALNLVVEHTALGSARDTAALARLSAGSRVAVVASTGFAAEPFAGDLIRRNGVDDLTGDLLREIGVGLDGTSARPGLIVTSAWQETPSPAEERAAVAVARASLRTDLPVAADCLGLLEVLLTSGVPAGRVSVRAADHLVQRKIAESGSYVSVTGAEDVLALLEAGHATRVLLSSGVARQGDVAGYGGDGYARLFDRVLPALVRSGVDAATIRLITQENPLRWLALPGTR</sequence>
<gene>
    <name evidence="4" type="ORF">Amac_087930</name>
</gene>
<evidence type="ECO:0000313" key="5">
    <source>
        <dbReference type="Proteomes" id="UP000331127"/>
    </source>
</evidence>
<evidence type="ECO:0000256" key="3">
    <source>
        <dbReference type="PROSITE-ProRule" id="PRU00679"/>
    </source>
</evidence>
<dbReference type="Pfam" id="PF02126">
    <property type="entry name" value="PTE"/>
    <property type="match status" value="1"/>
</dbReference>
<keyword evidence="5" id="KW-1185">Reference proteome</keyword>
<dbReference type="SUPFAM" id="SSF51556">
    <property type="entry name" value="Metallo-dependent hydrolases"/>
    <property type="match status" value="1"/>
</dbReference>
<dbReference type="RefSeq" id="WP_155360337.1">
    <property type="nucleotide sequence ID" value="NZ_BAAAHL010000073.1"/>
</dbReference>
<comment type="caution">
    <text evidence="3">Lacks conserved residue(s) required for the propagation of feature annotation.</text>
</comment>
<dbReference type="AlphaFoldDB" id="A0A5M3X3I9"/>
<dbReference type="Gene3D" id="3.20.20.140">
    <property type="entry name" value="Metal-dependent hydrolases"/>
    <property type="match status" value="1"/>
</dbReference>